<keyword evidence="4" id="KW-0808">Transferase</keyword>
<dbReference type="GO" id="GO:0047992">
    <property type="term" value="F:hydroxylysine kinase activity"/>
    <property type="evidence" value="ECO:0007669"/>
    <property type="project" value="UniProtKB-EC"/>
</dbReference>
<dbReference type="EC" id="2.7.1.81" evidence="8"/>
<gene>
    <name evidence="11" type="ORF">HKI87_02g15660</name>
</gene>
<dbReference type="Pfam" id="PF01636">
    <property type="entry name" value="APH"/>
    <property type="match status" value="1"/>
</dbReference>
<dbReference type="InterPro" id="IPR011009">
    <property type="entry name" value="Kinase-like_dom_sf"/>
</dbReference>
<dbReference type="InterPro" id="IPR002575">
    <property type="entry name" value="Aminoglycoside_PTrfase"/>
</dbReference>
<dbReference type="Proteomes" id="UP001472866">
    <property type="component" value="Chromosome 02"/>
</dbReference>
<comment type="similarity">
    <text evidence="2">Belongs to the aminoglycoside phosphotransferase family.</text>
</comment>
<evidence type="ECO:0000256" key="9">
    <source>
        <dbReference type="ARBA" id="ARBA00040505"/>
    </source>
</evidence>
<evidence type="ECO:0000313" key="12">
    <source>
        <dbReference type="Proteomes" id="UP001472866"/>
    </source>
</evidence>
<keyword evidence="3" id="KW-0963">Cytoplasm</keyword>
<evidence type="ECO:0000256" key="3">
    <source>
        <dbReference type="ARBA" id="ARBA00022490"/>
    </source>
</evidence>
<dbReference type="AlphaFoldDB" id="A0AAX4P1I2"/>
<name>A0AAX4P1I2_9CHLO</name>
<accession>A0AAX4P1I2</accession>
<evidence type="ECO:0000259" key="10">
    <source>
        <dbReference type="Pfam" id="PF01636"/>
    </source>
</evidence>
<evidence type="ECO:0000256" key="5">
    <source>
        <dbReference type="ARBA" id="ARBA00022777"/>
    </source>
</evidence>
<evidence type="ECO:0000256" key="2">
    <source>
        <dbReference type="ARBA" id="ARBA00006219"/>
    </source>
</evidence>
<comment type="function">
    <text evidence="7">Catalyzes the GTP-dependent phosphorylation of 5-hydroxy-L-lysine.</text>
</comment>
<dbReference type="PANTHER" id="PTHR21064">
    <property type="entry name" value="AMINOGLYCOSIDE PHOSPHOTRANSFERASE DOMAIN-CONTAINING PROTEIN-RELATED"/>
    <property type="match status" value="1"/>
</dbReference>
<dbReference type="InterPro" id="IPR050249">
    <property type="entry name" value="Pseudomonas-type_ThrB"/>
</dbReference>
<evidence type="ECO:0000256" key="4">
    <source>
        <dbReference type="ARBA" id="ARBA00022679"/>
    </source>
</evidence>
<evidence type="ECO:0000256" key="6">
    <source>
        <dbReference type="ARBA" id="ARBA00036820"/>
    </source>
</evidence>
<reference evidence="11 12" key="1">
    <citation type="submission" date="2024-03" db="EMBL/GenBank/DDBJ databases">
        <title>Complete genome sequence of the green alga Chloropicon roscoffensis RCC1871.</title>
        <authorList>
            <person name="Lemieux C."/>
            <person name="Pombert J.-F."/>
            <person name="Otis C."/>
            <person name="Turmel M."/>
        </authorList>
    </citation>
    <scope>NUCLEOTIDE SEQUENCE [LARGE SCALE GENOMIC DNA]</scope>
    <source>
        <strain evidence="11 12">RCC1871</strain>
    </source>
</reference>
<dbReference type="EMBL" id="CP151502">
    <property type="protein sequence ID" value="WZN60038.1"/>
    <property type="molecule type" value="Genomic_DNA"/>
</dbReference>
<sequence>MQDPVEEEMRRKDEKPPVTVRIARQLALEHFGVRGPHWIDRIVRFGRLATRVVPLNSYDDKNFLFYGRNIVKFYNGVESSHPDFIDAQARAMERARGAGIVTNTPKLTKEGKDVAYIELEGGEGLPARRHAMRVLDFIPGKTLGDVEQSDTLVEEAGSLVGSLDACFRDFDHPGFHRTHLWDLRNSLKLRGFVEHVVGEKRRELAERVLRDFEEKVLQEEGNLRWSVVHNDANDQNILVDGGRVIGIVDWGDALRTWAVCNPAIAIAYLMLDKEKEDMLARAAAFLRGYRAGSGCELEESEIRVIRTLIAVRLACSAIMAAYSSSKEPENEYLTLTLDAGWEALEKFLAIAEQEFLKACDLI</sequence>
<evidence type="ECO:0000256" key="7">
    <source>
        <dbReference type="ARBA" id="ARBA00037368"/>
    </source>
</evidence>
<evidence type="ECO:0000256" key="8">
    <source>
        <dbReference type="ARBA" id="ARBA00038873"/>
    </source>
</evidence>
<dbReference type="GO" id="GO:0005737">
    <property type="term" value="C:cytoplasm"/>
    <property type="evidence" value="ECO:0007669"/>
    <property type="project" value="UniProtKB-SubCell"/>
</dbReference>
<keyword evidence="12" id="KW-1185">Reference proteome</keyword>
<protein>
    <recommendedName>
        <fullName evidence="9">Hydroxylysine kinase</fullName>
        <ecNumber evidence="8">2.7.1.81</ecNumber>
    </recommendedName>
</protein>
<evidence type="ECO:0000313" key="11">
    <source>
        <dbReference type="EMBL" id="WZN60038.1"/>
    </source>
</evidence>
<evidence type="ECO:0000256" key="1">
    <source>
        <dbReference type="ARBA" id="ARBA00004496"/>
    </source>
</evidence>
<proteinExistence type="inferred from homology"/>
<dbReference type="SUPFAM" id="SSF56112">
    <property type="entry name" value="Protein kinase-like (PK-like)"/>
    <property type="match status" value="1"/>
</dbReference>
<comment type="catalytic activity">
    <reaction evidence="6">
        <text>(5R)-5-hydroxy-L-lysine + GTP = (5R)-5-phosphooxy-L-lysine + GDP + H(+)</text>
        <dbReference type="Rhea" id="RHEA:19049"/>
        <dbReference type="ChEBI" id="CHEBI:15378"/>
        <dbReference type="ChEBI" id="CHEBI:37565"/>
        <dbReference type="ChEBI" id="CHEBI:57882"/>
        <dbReference type="ChEBI" id="CHEBI:58189"/>
        <dbReference type="ChEBI" id="CHEBI:58357"/>
        <dbReference type="EC" id="2.7.1.81"/>
    </reaction>
</comment>
<dbReference type="Gene3D" id="3.90.1200.10">
    <property type="match status" value="1"/>
</dbReference>
<feature type="domain" description="Aminoglycoside phosphotransferase" evidence="10">
    <location>
        <begin position="57"/>
        <end position="291"/>
    </location>
</feature>
<keyword evidence="5 11" id="KW-0418">Kinase</keyword>
<dbReference type="PANTHER" id="PTHR21064:SF1">
    <property type="entry name" value="HYDROXYLYSINE KINASE"/>
    <property type="match status" value="1"/>
</dbReference>
<organism evidence="11 12">
    <name type="scientific">Chloropicon roscoffensis</name>
    <dbReference type="NCBI Taxonomy" id="1461544"/>
    <lineage>
        <taxon>Eukaryota</taxon>
        <taxon>Viridiplantae</taxon>
        <taxon>Chlorophyta</taxon>
        <taxon>Chloropicophyceae</taxon>
        <taxon>Chloropicales</taxon>
        <taxon>Chloropicaceae</taxon>
        <taxon>Chloropicon</taxon>
    </lineage>
</organism>
<comment type="subcellular location">
    <subcellularLocation>
        <location evidence="1">Cytoplasm</location>
    </subcellularLocation>
</comment>